<dbReference type="NCBIfam" id="NF006130">
    <property type="entry name" value="PRK08274.1"/>
    <property type="match status" value="1"/>
</dbReference>
<proteinExistence type="predicted"/>
<reference evidence="6 7" key="1">
    <citation type="journal article" date="2020" name="ISME J.">
        <title>Uncovering the hidden diversity of litter-decomposition mechanisms in mushroom-forming fungi.</title>
        <authorList>
            <person name="Floudas D."/>
            <person name="Bentzer J."/>
            <person name="Ahren D."/>
            <person name="Johansson T."/>
            <person name="Persson P."/>
            <person name="Tunlid A."/>
        </authorList>
    </citation>
    <scope>NUCLEOTIDE SEQUENCE [LARGE SCALE GENOMIC DNA]</scope>
    <source>
        <strain evidence="6 7">CBS 101986</strain>
    </source>
</reference>
<dbReference type="InterPro" id="IPR003953">
    <property type="entry name" value="FAD-dep_OxRdtase_2_FAD-bd"/>
</dbReference>
<feature type="domain" description="FAD-dependent oxidoreductase 2 FAD-binding" evidence="5">
    <location>
        <begin position="146"/>
        <end position="556"/>
    </location>
</feature>
<dbReference type="Gene3D" id="3.50.50.60">
    <property type="entry name" value="FAD/NAD(P)-binding domain"/>
    <property type="match status" value="2"/>
</dbReference>
<evidence type="ECO:0000256" key="4">
    <source>
        <dbReference type="ARBA" id="ARBA00023002"/>
    </source>
</evidence>
<dbReference type="EMBL" id="JAACJJ010000043">
    <property type="protein sequence ID" value="KAF5315079.1"/>
    <property type="molecule type" value="Genomic_DNA"/>
</dbReference>
<comment type="caution">
    <text evidence="6">The sequence shown here is derived from an EMBL/GenBank/DDBJ whole genome shotgun (WGS) entry which is preliminary data.</text>
</comment>
<accession>A0A8H5B1M8</accession>
<dbReference type="SUPFAM" id="SSF56425">
    <property type="entry name" value="Succinate dehydrogenase/fumarate reductase flavoprotein, catalytic domain"/>
    <property type="match status" value="1"/>
</dbReference>
<dbReference type="PANTHER" id="PTHR43400">
    <property type="entry name" value="FUMARATE REDUCTASE"/>
    <property type="match status" value="1"/>
</dbReference>
<dbReference type="InterPro" id="IPR027477">
    <property type="entry name" value="Succ_DH/fumarate_Rdtase_cat_sf"/>
</dbReference>
<evidence type="ECO:0000313" key="6">
    <source>
        <dbReference type="EMBL" id="KAF5315079.1"/>
    </source>
</evidence>
<keyword evidence="3" id="KW-0274">FAD</keyword>
<evidence type="ECO:0000256" key="1">
    <source>
        <dbReference type="ARBA" id="ARBA00001974"/>
    </source>
</evidence>
<keyword evidence="4" id="KW-0560">Oxidoreductase</keyword>
<dbReference type="GO" id="GO:0016491">
    <property type="term" value="F:oxidoreductase activity"/>
    <property type="evidence" value="ECO:0007669"/>
    <property type="project" value="UniProtKB-KW"/>
</dbReference>
<dbReference type="Proteomes" id="UP000567179">
    <property type="component" value="Unassembled WGS sequence"/>
</dbReference>
<dbReference type="OrthoDB" id="7777654at2759"/>
<dbReference type="InterPro" id="IPR036188">
    <property type="entry name" value="FAD/NAD-bd_sf"/>
</dbReference>
<sequence>MDSKHIVPPRAEDQPDQVFQQTYDCVVVGSGHAGSCAALAAKNAGCTSDESNRVYSRLHDAELSDCRASNGPAGLGSAVLIIDKCPEEWAGGNGYFTAGAHRTAHGGLADLVPLLVNASPAAQLSRERLASIDVEPYTADEFSADINRLGGERADPDMVRAMVEGSREALRWLAETARLPFVLSFNRQAYEVDGRMKFWGGMALSVEEGGKGLIEAWRNAVKAAGVETKYNTEALRVVVAGDEGREQVSGIIVREEGQERTITTRSIVLAAGGFEANKEMRRKHLGENWINAKVRGTPYNTGDGFEIARALGAKMVGDWAGCHSTAWDAHAASETGNRELTNQYTKSGYPLGVMINIDGKRFVDEGEDFRNYTYAKFGRAILEQPEGCAFQVWDAKVVSRLREEEYGDGVVKKAWAPSVEELAEVLVQQEWGLKDKRQVIDTLHEFNNAVRAARSEANTAGREDAPWNPAIKDGYTTQSTHTRLAIPKSNWALTIEDGPLMAVKVACGITFTFGGVAVDPKTAEVISERTGRSIPGLFCTGEMVGGLFYGNYPGGSGLTAGAVFGIRAGQNAADRAGKVASYT</sequence>
<dbReference type="InterPro" id="IPR050315">
    <property type="entry name" value="FAD-oxidoreductase_2"/>
</dbReference>
<evidence type="ECO:0000256" key="3">
    <source>
        <dbReference type="ARBA" id="ARBA00022827"/>
    </source>
</evidence>
<dbReference type="SUPFAM" id="SSF51905">
    <property type="entry name" value="FAD/NAD(P)-binding domain"/>
    <property type="match status" value="1"/>
</dbReference>
<dbReference type="Gene3D" id="3.90.700.10">
    <property type="entry name" value="Succinate dehydrogenase/fumarate reductase flavoprotein, catalytic domain"/>
    <property type="match status" value="1"/>
</dbReference>
<dbReference type="AlphaFoldDB" id="A0A8H5B1M8"/>
<evidence type="ECO:0000256" key="2">
    <source>
        <dbReference type="ARBA" id="ARBA00022630"/>
    </source>
</evidence>
<organism evidence="6 7">
    <name type="scientific">Psilocybe cf. subviscida</name>
    <dbReference type="NCBI Taxonomy" id="2480587"/>
    <lineage>
        <taxon>Eukaryota</taxon>
        <taxon>Fungi</taxon>
        <taxon>Dikarya</taxon>
        <taxon>Basidiomycota</taxon>
        <taxon>Agaricomycotina</taxon>
        <taxon>Agaricomycetes</taxon>
        <taxon>Agaricomycetidae</taxon>
        <taxon>Agaricales</taxon>
        <taxon>Agaricineae</taxon>
        <taxon>Strophariaceae</taxon>
        <taxon>Psilocybe</taxon>
    </lineage>
</organism>
<protein>
    <recommendedName>
        <fullName evidence="5">FAD-dependent oxidoreductase 2 FAD-binding domain-containing protein</fullName>
    </recommendedName>
</protein>
<name>A0A8H5B1M8_9AGAR</name>
<dbReference type="PANTHER" id="PTHR43400:SF7">
    <property type="entry name" value="FAD-DEPENDENT OXIDOREDUCTASE 2 FAD BINDING DOMAIN-CONTAINING PROTEIN"/>
    <property type="match status" value="1"/>
</dbReference>
<gene>
    <name evidence="6" type="ORF">D9619_007329</name>
</gene>
<evidence type="ECO:0000259" key="5">
    <source>
        <dbReference type="Pfam" id="PF00890"/>
    </source>
</evidence>
<evidence type="ECO:0000313" key="7">
    <source>
        <dbReference type="Proteomes" id="UP000567179"/>
    </source>
</evidence>
<keyword evidence="2" id="KW-0285">Flavoprotein</keyword>
<keyword evidence="7" id="KW-1185">Reference proteome</keyword>
<dbReference type="Pfam" id="PF00890">
    <property type="entry name" value="FAD_binding_2"/>
    <property type="match status" value="1"/>
</dbReference>
<comment type="cofactor">
    <cofactor evidence="1">
        <name>FAD</name>
        <dbReference type="ChEBI" id="CHEBI:57692"/>
    </cofactor>
</comment>